<dbReference type="PANTHER" id="PTHR44943">
    <property type="entry name" value="CELLULOSE SYNTHASE OPERON PROTEIN C"/>
    <property type="match status" value="1"/>
</dbReference>
<dbReference type="KEGG" id="ome:OLMES_0011"/>
<dbReference type="AlphaFoldDB" id="A0A1Y0I1I0"/>
<organism evidence="5 6">
    <name type="scientific">Oleiphilus messinensis</name>
    <dbReference type="NCBI Taxonomy" id="141451"/>
    <lineage>
        <taxon>Bacteria</taxon>
        <taxon>Pseudomonadati</taxon>
        <taxon>Pseudomonadota</taxon>
        <taxon>Gammaproteobacteria</taxon>
        <taxon>Oceanospirillales</taxon>
        <taxon>Oleiphilaceae</taxon>
        <taxon>Oleiphilus</taxon>
    </lineage>
</organism>
<keyword evidence="1" id="KW-0677">Repeat</keyword>
<evidence type="ECO:0000256" key="3">
    <source>
        <dbReference type="PROSITE-ProRule" id="PRU00339"/>
    </source>
</evidence>
<sequence length="291" mass="33748">MSFFSSNRKKAQKYHEQGESHWDERRDQEAIDCYLKAIELDAEKSESYYNIGLVYKYQNEWEKSLKFNEKAYELDPEDEAARWNLAIAATALRKWKLARKAWIDNGISIEPGDEPISMNFGMTPVRLNPEGSGEVVWATRIDPVRARIDSIPYKESGFRHGDIVLHDGAAVGYREVGDREYPVFNVLELFEESCFSTFIATVEINTDDDLDKLQDLFAKTKHDFEDWTTNIRTICRQCSEGKPHKHHDEELIDEWVSERTLGIAAFEGQSLSDVFDEWKKITHAKLINIEV</sequence>
<reference evidence="5 6" key="1">
    <citation type="submission" date="2017-05" db="EMBL/GenBank/DDBJ databases">
        <title>Genomic insights into alkan degradation activity of Oleiphilus messinensis.</title>
        <authorList>
            <person name="Kozyavkin S.A."/>
            <person name="Slesarev A.I."/>
            <person name="Golyshin P.N."/>
            <person name="Korzhenkov A."/>
            <person name="Golyshina O.N."/>
            <person name="Toshchakov S.V."/>
        </authorList>
    </citation>
    <scope>NUCLEOTIDE SEQUENCE [LARGE SCALE GENOMIC DNA]</scope>
    <source>
        <strain evidence="5 6">ME102</strain>
    </source>
</reference>
<dbReference type="SMART" id="SM00028">
    <property type="entry name" value="TPR"/>
    <property type="match status" value="2"/>
</dbReference>
<feature type="repeat" description="TPR" evidence="3">
    <location>
        <begin position="45"/>
        <end position="78"/>
    </location>
</feature>
<feature type="repeat" description="TPR" evidence="3">
    <location>
        <begin position="11"/>
        <end position="44"/>
    </location>
</feature>
<dbReference type="Gene3D" id="1.25.40.10">
    <property type="entry name" value="Tetratricopeptide repeat domain"/>
    <property type="match status" value="1"/>
</dbReference>
<dbReference type="PROSITE" id="PS50293">
    <property type="entry name" value="TPR_REGION"/>
    <property type="match status" value="1"/>
</dbReference>
<evidence type="ECO:0000313" key="5">
    <source>
        <dbReference type="EMBL" id="ARU54120.1"/>
    </source>
</evidence>
<dbReference type="SUPFAM" id="SSF48452">
    <property type="entry name" value="TPR-like"/>
    <property type="match status" value="1"/>
</dbReference>
<dbReference type="OrthoDB" id="5982980at2"/>
<dbReference type="PROSITE" id="PS50005">
    <property type="entry name" value="TPR"/>
    <property type="match status" value="2"/>
</dbReference>
<name>A0A1Y0I1I0_9GAMM</name>
<accession>A0A1Y0I1I0</accession>
<gene>
    <name evidence="5" type="ORF">OLMES_0011</name>
</gene>
<dbReference type="InterPro" id="IPR051685">
    <property type="entry name" value="Ycf3/AcsC/BcsC/TPR_MFPF"/>
</dbReference>
<evidence type="ECO:0000256" key="4">
    <source>
        <dbReference type="SAM" id="MobiDB-lite"/>
    </source>
</evidence>
<evidence type="ECO:0000313" key="6">
    <source>
        <dbReference type="Proteomes" id="UP000196027"/>
    </source>
</evidence>
<protein>
    <submittedName>
        <fullName evidence="5">Tetratricopeptide TPR_2 repeat protein</fullName>
    </submittedName>
</protein>
<feature type="region of interest" description="Disordered" evidence="4">
    <location>
        <begin position="1"/>
        <end position="22"/>
    </location>
</feature>
<feature type="compositionally biased region" description="Basic and acidic residues" evidence="4">
    <location>
        <begin position="13"/>
        <end position="22"/>
    </location>
</feature>
<dbReference type="EMBL" id="CP021425">
    <property type="protein sequence ID" value="ARU54120.1"/>
    <property type="molecule type" value="Genomic_DNA"/>
</dbReference>
<keyword evidence="6" id="KW-1185">Reference proteome</keyword>
<keyword evidence="2 3" id="KW-0802">TPR repeat</keyword>
<evidence type="ECO:0000256" key="1">
    <source>
        <dbReference type="ARBA" id="ARBA00022737"/>
    </source>
</evidence>
<dbReference type="Proteomes" id="UP000196027">
    <property type="component" value="Chromosome"/>
</dbReference>
<dbReference type="InterPro" id="IPR019734">
    <property type="entry name" value="TPR_rpt"/>
</dbReference>
<proteinExistence type="predicted"/>
<evidence type="ECO:0000256" key="2">
    <source>
        <dbReference type="ARBA" id="ARBA00022803"/>
    </source>
</evidence>
<dbReference type="PANTHER" id="PTHR44943:SF8">
    <property type="entry name" value="TPR REPEAT-CONTAINING PROTEIN MJ0263"/>
    <property type="match status" value="1"/>
</dbReference>
<dbReference type="RefSeq" id="WP_087459355.1">
    <property type="nucleotide sequence ID" value="NZ_CP021425.1"/>
</dbReference>
<dbReference type="InterPro" id="IPR011990">
    <property type="entry name" value="TPR-like_helical_dom_sf"/>
</dbReference>
<dbReference type="Pfam" id="PF13414">
    <property type="entry name" value="TPR_11"/>
    <property type="match status" value="1"/>
</dbReference>